<comment type="caution">
    <text evidence="3">The sequence shown here is derived from an EMBL/GenBank/DDBJ whole genome shotgun (WGS) entry which is preliminary data.</text>
</comment>
<organism evidence="3 4">
    <name type="scientific">Dietzia aurantiaca</name>
    <dbReference type="NCBI Taxonomy" id="983873"/>
    <lineage>
        <taxon>Bacteria</taxon>
        <taxon>Bacillati</taxon>
        <taxon>Actinomycetota</taxon>
        <taxon>Actinomycetes</taxon>
        <taxon>Mycobacteriales</taxon>
        <taxon>Dietziaceae</taxon>
        <taxon>Dietzia</taxon>
    </lineage>
</organism>
<name>A0ABV9PLF9_9ACTN</name>
<protein>
    <submittedName>
        <fullName evidence="3">Uncharacterized protein</fullName>
    </submittedName>
</protein>
<evidence type="ECO:0000256" key="1">
    <source>
        <dbReference type="SAM" id="MobiDB-lite"/>
    </source>
</evidence>
<evidence type="ECO:0000313" key="4">
    <source>
        <dbReference type="Proteomes" id="UP001595836"/>
    </source>
</evidence>
<dbReference type="Proteomes" id="UP001595836">
    <property type="component" value="Unassembled WGS sequence"/>
</dbReference>
<accession>A0ABV9PLF9</accession>
<dbReference type="RefSeq" id="WP_344988612.1">
    <property type="nucleotide sequence ID" value="NZ_BAABCD010000005.1"/>
</dbReference>
<feature type="transmembrane region" description="Helical" evidence="2">
    <location>
        <begin position="250"/>
        <end position="267"/>
    </location>
</feature>
<feature type="transmembrane region" description="Helical" evidence="2">
    <location>
        <begin position="166"/>
        <end position="190"/>
    </location>
</feature>
<gene>
    <name evidence="3" type="ORF">ACFO7U_04020</name>
</gene>
<evidence type="ECO:0000313" key="3">
    <source>
        <dbReference type="EMBL" id="MFC4753947.1"/>
    </source>
</evidence>
<sequence length="286" mass="30829">MAARGEGAETDQGDSAGTGLEPEVWRLVHPRHGTLGVAVGGPAQLRTVDPGFPRKKKEDDDTDVGDSAPTTPGYVLLRDGDVVARAHQVGNHKVSITGDPPDRGKFTGNLSVLSGPRVQMRSSAFATAVRQVTFREGSEVVHFDPPPGSAAEARLEAIAASPWKRVVYPVAAGVGKSGWAIAMIVLLPLIGRLLSPILDWIAERIPDIDIPWPDISLPSVPWPDISLPTINLPEVNVPGWVEFLLEYSKVWVPLVVGVAIAVVAVRHSRKSRRIKREWESAGEARE</sequence>
<dbReference type="EMBL" id="JBHSHP010000008">
    <property type="protein sequence ID" value="MFC4753947.1"/>
    <property type="molecule type" value="Genomic_DNA"/>
</dbReference>
<keyword evidence="2" id="KW-0472">Membrane</keyword>
<keyword evidence="4" id="KW-1185">Reference proteome</keyword>
<keyword evidence="2" id="KW-0812">Transmembrane</keyword>
<feature type="region of interest" description="Disordered" evidence="1">
    <location>
        <begin position="1"/>
        <end position="23"/>
    </location>
</feature>
<reference evidence="4" key="1">
    <citation type="journal article" date="2019" name="Int. J. Syst. Evol. Microbiol.">
        <title>The Global Catalogue of Microorganisms (GCM) 10K type strain sequencing project: providing services to taxonomists for standard genome sequencing and annotation.</title>
        <authorList>
            <consortium name="The Broad Institute Genomics Platform"/>
            <consortium name="The Broad Institute Genome Sequencing Center for Infectious Disease"/>
            <person name="Wu L."/>
            <person name="Ma J."/>
        </authorList>
    </citation>
    <scope>NUCLEOTIDE SEQUENCE [LARGE SCALE GENOMIC DNA]</scope>
    <source>
        <strain evidence="4">JCM 11882</strain>
    </source>
</reference>
<keyword evidence="2" id="KW-1133">Transmembrane helix</keyword>
<feature type="region of interest" description="Disordered" evidence="1">
    <location>
        <begin position="38"/>
        <end position="73"/>
    </location>
</feature>
<proteinExistence type="predicted"/>
<evidence type="ECO:0000256" key="2">
    <source>
        <dbReference type="SAM" id="Phobius"/>
    </source>
</evidence>